<keyword evidence="1" id="KW-1133">Transmembrane helix</keyword>
<comment type="caution">
    <text evidence="2">The sequence shown here is derived from an EMBL/GenBank/DDBJ whole genome shotgun (WGS) entry which is preliminary data.</text>
</comment>
<keyword evidence="1" id="KW-0472">Membrane</keyword>
<protein>
    <recommendedName>
        <fullName evidence="4">PH domain-containing protein</fullName>
    </recommendedName>
</protein>
<organism evidence="2 3">
    <name type="scientific">Streptomyces klenkii</name>
    <dbReference type="NCBI Taxonomy" id="1420899"/>
    <lineage>
        <taxon>Bacteria</taxon>
        <taxon>Bacillati</taxon>
        <taxon>Actinomycetota</taxon>
        <taxon>Actinomycetes</taxon>
        <taxon>Kitasatosporales</taxon>
        <taxon>Streptomycetaceae</taxon>
        <taxon>Streptomyces</taxon>
    </lineage>
</organism>
<sequence>MPLPFLTADRDVEELAPATAAAVTPAGYDEAPARWQRPYRPGPWRVGVTALLLLLASYVLFAAMIIAVAGSLPVAGVCVAVAVLVIVTAVRLVRVGVWVGEGGLRHVRLLSAKTVPWADVTAVRTVRQPVRWLGLPRTVQGRAVVVERAGGAPLATLVTSHGADFLGRPQAFDMACDAVEGWAADFRRA</sequence>
<accession>A0A3B0APV6</accession>
<name>A0A3B0APV6_9ACTN</name>
<reference evidence="2 3" key="1">
    <citation type="journal article" date="2015" name="Antonie Van Leeuwenhoek">
        <title>Streptomyces klenkii sp. nov., isolated from deep marine sediment.</title>
        <authorList>
            <person name="Veyisoglu A."/>
            <person name="Sahin N."/>
        </authorList>
    </citation>
    <scope>NUCLEOTIDE SEQUENCE [LARGE SCALE GENOMIC DNA]</scope>
    <source>
        <strain evidence="2 3">KCTC 29202</strain>
    </source>
</reference>
<feature type="transmembrane region" description="Helical" evidence="1">
    <location>
        <begin position="74"/>
        <end position="93"/>
    </location>
</feature>
<dbReference type="AlphaFoldDB" id="A0A3B0APV6"/>
<dbReference type="Proteomes" id="UP000270343">
    <property type="component" value="Unassembled WGS sequence"/>
</dbReference>
<evidence type="ECO:0000313" key="2">
    <source>
        <dbReference type="EMBL" id="RKN61236.1"/>
    </source>
</evidence>
<feature type="transmembrane region" description="Helical" evidence="1">
    <location>
        <begin position="44"/>
        <end position="68"/>
    </location>
</feature>
<proteinExistence type="predicted"/>
<evidence type="ECO:0000313" key="3">
    <source>
        <dbReference type="Proteomes" id="UP000270343"/>
    </source>
</evidence>
<dbReference type="OrthoDB" id="4330234at2"/>
<dbReference type="RefSeq" id="WP_120759617.1">
    <property type="nucleotide sequence ID" value="NZ_RBAM01000027.1"/>
</dbReference>
<evidence type="ECO:0008006" key="4">
    <source>
        <dbReference type="Google" id="ProtNLM"/>
    </source>
</evidence>
<gene>
    <name evidence="2" type="ORF">D7231_32615</name>
</gene>
<keyword evidence="1" id="KW-0812">Transmembrane</keyword>
<evidence type="ECO:0000256" key="1">
    <source>
        <dbReference type="SAM" id="Phobius"/>
    </source>
</evidence>
<keyword evidence="3" id="KW-1185">Reference proteome</keyword>
<dbReference type="EMBL" id="RBAM01000027">
    <property type="protein sequence ID" value="RKN61236.1"/>
    <property type="molecule type" value="Genomic_DNA"/>
</dbReference>